<reference evidence="22" key="1">
    <citation type="submission" date="2022-07" db="EMBL/GenBank/DDBJ databases">
        <title>Genome Sequence of Physisporinus lineatus.</title>
        <authorList>
            <person name="Buettner E."/>
        </authorList>
    </citation>
    <scope>NUCLEOTIDE SEQUENCE</scope>
    <source>
        <strain evidence="22">VT162</strain>
    </source>
</reference>
<feature type="region of interest" description="Disordered" evidence="19">
    <location>
        <begin position="104"/>
        <end position="373"/>
    </location>
</feature>
<evidence type="ECO:0000256" key="15">
    <source>
        <dbReference type="ARBA" id="ARBA00037570"/>
    </source>
</evidence>
<keyword evidence="12" id="KW-0010">Activator</keyword>
<feature type="compositionally biased region" description="Pro residues" evidence="19">
    <location>
        <begin position="349"/>
        <end position="364"/>
    </location>
</feature>
<evidence type="ECO:0000256" key="7">
    <source>
        <dbReference type="ARBA" id="ARBA00022806"/>
    </source>
</evidence>
<keyword evidence="8" id="KW-0067">ATP-binding</keyword>
<comment type="catalytic activity">
    <reaction evidence="17">
        <text>ATP + H2O = ADP + phosphate + H(+)</text>
        <dbReference type="Rhea" id="RHEA:13065"/>
        <dbReference type="ChEBI" id="CHEBI:15377"/>
        <dbReference type="ChEBI" id="CHEBI:15378"/>
        <dbReference type="ChEBI" id="CHEBI:30616"/>
        <dbReference type="ChEBI" id="CHEBI:43474"/>
        <dbReference type="ChEBI" id="CHEBI:456216"/>
        <dbReference type="EC" id="3.6.4.12"/>
    </reaction>
</comment>
<comment type="subunit">
    <text evidence="3">Component of the SWR1 chromatin-remodeling complex.</text>
</comment>
<comment type="subcellular location">
    <subcellularLocation>
        <location evidence="1">Nucleus</location>
    </subcellularLocation>
</comment>
<dbReference type="PANTHER" id="PTHR45685:SF1">
    <property type="entry name" value="HELICASE SRCAP"/>
    <property type="match status" value="1"/>
</dbReference>
<evidence type="ECO:0000259" key="21">
    <source>
        <dbReference type="PROSITE" id="PS51194"/>
    </source>
</evidence>
<gene>
    <name evidence="22" type="ORF">NLI96_g8078</name>
</gene>
<accession>A0AAD5V069</accession>
<dbReference type="Pfam" id="PF00176">
    <property type="entry name" value="SNF2-rel_dom"/>
    <property type="match status" value="1"/>
</dbReference>
<feature type="domain" description="Helicase C-terminal" evidence="21">
    <location>
        <begin position="1347"/>
        <end position="1500"/>
    </location>
</feature>
<evidence type="ECO:0000256" key="10">
    <source>
        <dbReference type="ARBA" id="ARBA00023015"/>
    </source>
</evidence>
<dbReference type="SUPFAM" id="SSF52540">
    <property type="entry name" value="P-loop containing nucleoside triphosphate hydrolases"/>
    <property type="match status" value="2"/>
</dbReference>
<dbReference type="InterPro" id="IPR014001">
    <property type="entry name" value="Helicase_ATP-bd"/>
</dbReference>
<evidence type="ECO:0000256" key="16">
    <source>
        <dbReference type="ARBA" id="ARBA00040599"/>
    </source>
</evidence>
<feature type="region of interest" description="Disordered" evidence="19">
    <location>
        <begin position="1536"/>
        <end position="1597"/>
    </location>
</feature>
<feature type="region of interest" description="Disordered" evidence="19">
    <location>
        <begin position="532"/>
        <end position="690"/>
    </location>
</feature>
<evidence type="ECO:0000256" key="18">
    <source>
        <dbReference type="ARBA" id="ARBA00074297"/>
    </source>
</evidence>
<evidence type="ECO:0000256" key="8">
    <source>
        <dbReference type="ARBA" id="ARBA00022840"/>
    </source>
</evidence>
<evidence type="ECO:0000256" key="14">
    <source>
        <dbReference type="ARBA" id="ARBA00023242"/>
    </source>
</evidence>
<evidence type="ECO:0000313" key="23">
    <source>
        <dbReference type="Proteomes" id="UP001212997"/>
    </source>
</evidence>
<keyword evidence="5" id="KW-0547">Nucleotide-binding</keyword>
<keyword evidence="13" id="KW-0804">Transcription</keyword>
<feature type="compositionally biased region" description="Acidic residues" evidence="19">
    <location>
        <begin position="1537"/>
        <end position="1546"/>
    </location>
</feature>
<sequence>MTTRGRSAYAANSHEGAYLRRRRNVGSVSEVAVVTEERIAQEREAMVHDRQQAVVRILDQHDTLVREAFHMEKFVSLLAYDPKVAKGDNSAVFQDFKSRFDLISQSTGAGPSRTTRRAHHDRLDALKAPPNASISAPPILQDNRKPKKISKPRNGPAPNPTFWSIVEEAKSKDKGKSKATSPEKNHTSISAGPSRNGKGKQKDTLPFGVSPALGGQSARATDIPATTAHTYPKRITIPLDPHAADQPHDPSPRKKRKIAIFETDRPPDLAAGLDAVPAASSMAKSKGVTSLPKRPPSRPQRMRSAHSDIPNGSASSSSPSVVEASPSTITPSSSKPPTTIRRVKLIVRRPPPSLSNPKQRPPQPKHGESLSSLLSSYVNYDSQELPSDPYPDEIERGVQKQATFWTHVDKLRREGKLLYIPDPDDCDPSSQPADIRKDPDVWDFVIASKVKSYWEGVSAREDKMRSQEEQKKKVMARKLARDVTAAWSKALAHIRHEARLALEEEERRRGHEHLDDILKNAGKILEAQHVELFRGDTSSPSSSRSVSVSGHDSDDENDEGSEVATEKASDDEDDGFDTTALLGDTVPFIREDTGTSMGDQPEYSVAMEVEEPEASASEQMDQDIIIPSSRSYSPLQSSAPRTPASFTESIHDSPFQGSPRRESEPPSTPRQERERISPFIHEVEEPDQVVDLAMGDATPTQQKVVSFVVDSGIFVSSPASEREQNVPETFETATHPASLPDGDDPPTTEPESGDVGSSRAPEVVENTENQDVPGDDNDDDEVDASIPSYLRPYAVTPIEWDPQTKIKPPPLLRGTLRPYQQAGLEWLASIHGSNLNGILADEMGLGKTIQTIALLAHLACDRGIWGPHLIIVPTSVLLNWEMEFKKFLPGFKVLSYHGNTKRRKELRQGWNNKYHFNVCVTSYTLASRDAHVFKRKPWYYMILDEAHMIKNFKSQRWNILLMFRSFRRLLLTGTPLQNNLTELWSLLQFLMSGTNFANLKEFGDWFSNPLEKAIELGTVLDDENQRRVTKLHTVLRPYLLRRLKKDVEKELPSKFEHLVMCPLSKRQRYLYDEFMSRAETRHDLQSGVYQKIANILMQLRKVVNHPDLFEVRPIRTSFAMPKSAIADYEIKELLVRRRLFQEDDEHVNLNLLGFRFIDNVNTPLLVAQETRRLDGTPHLPFSSEIPEEPPPDYRTIAGYRKYREYQQRVETIARWSQTAYVNALRCSSSTILSSEAISLVKRCSEPLLPLSEIDMARRYWTTSKYLHAAIKPYSQRTEEMIGEVEAFTFATPAVVALDLPHIALRECENAVCQRALDTSFDTLLHRASVKLQIAFPDASLLQYDCGKLQKLAELLRERKAGGHRVLIFTQMTRILDILEIFLNLNGYLYLRLDGATKIEDRQYITERFNCDSRVFCFIASSRSGGVGINLTGADTVIFYDSDFNPQMDRQCEDRAHRIGQIRDVHIYRFISQHTVEEALLRKANQKRNLDDIVIQKGEFDWRSFVVNDEAAFTRALGEFEDTEDAEAAIIAAKEAAETEGADEADFGWEGGTTGATTGEAVASSHVDSPQLGADSEQVQQPLREGEEDEEEEEDGGSIIDYMIAFIRADMEYFSDWR</sequence>
<evidence type="ECO:0000256" key="5">
    <source>
        <dbReference type="ARBA" id="ARBA00022741"/>
    </source>
</evidence>
<feature type="compositionally biased region" description="Acidic residues" evidence="19">
    <location>
        <begin position="773"/>
        <end position="783"/>
    </location>
</feature>
<evidence type="ECO:0000259" key="20">
    <source>
        <dbReference type="PROSITE" id="PS51192"/>
    </source>
</evidence>
<dbReference type="InterPro" id="IPR050520">
    <property type="entry name" value="INO80/SWR1_helicase"/>
</dbReference>
<dbReference type="Gene3D" id="3.40.50.300">
    <property type="entry name" value="P-loop containing nucleotide triphosphate hydrolases"/>
    <property type="match status" value="1"/>
</dbReference>
<dbReference type="InterPro" id="IPR001650">
    <property type="entry name" value="Helicase_C-like"/>
</dbReference>
<evidence type="ECO:0000313" key="22">
    <source>
        <dbReference type="EMBL" id="KAJ3480828.1"/>
    </source>
</evidence>
<evidence type="ECO:0000256" key="19">
    <source>
        <dbReference type="SAM" id="MobiDB-lite"/>
    </source>
</evidence>
<feature type="compositionally biased region" description="Basic and acidic residues" evidence="19">
    <location>
        <begin position="242"/>
        <end position="252"/>
    </location>
</feature>
<dbReference type="CDD" id="cd18793">
    <property type="entry name" value="SF2_C_SNF"/>
    <property type="match status" value="1"/>
</dbReference>
<dbReference type="GO" id="GO:0000812">
    <property type="term" value="C:Swr1 complex"/>
    <property type="evidence" value="ECO:0007669"/>
    <property type="project" value="TreeGrafter"/>
</dbReference>
<comment type="caution">
    <text evidence="22">The sequence shown here is derived from an EMBL/GenBank/DDBJ whole genome shotgun (WGS) entry which is preliminary data.</text>
</comment>
<organism evidence="22 23">
    <name type="scientific">Meripilus lineatus</name>
    <dbReference type="NCBI Taxonomy" id="2056292"/>
    <lineage>
        <taxon>Eukaryota</taxon>
        <taxon>Fungi</taxon>
        <taxon>Dikarya</taxon>
        <taxon>Basidiomycota</taxon>
        <taxon>Agaricomycotina</taxon>
        <taxon>Agaricomycetes</taxon>
        <taxon>Polyporales</taxon>
        <taxon>Meripilaceae</taxon>
        <taxon>Meripilus</taxon>
    </lineage>
</organism>
<feature type="compositionally biased region" description="Low complexity" evidence="19">
    <location>
        <begin position="535"/>
        <end position="550"/>
    </location>
</feature>
<dbReference type="GO" id="GO:0003678">
    <property type="term" value="F:DNA helicase activity"/>
    <property type="evidence" value="ECO:0007669"/>
    <property type="project" value="UniProtKB-EC"/>
</dbReference>
<dbReference type="PANTHER" id="PTHR45685">
    <property type="entry name" value="HELICASE SRCAP-RELATED"/>
    <property type="match status" value="1"/>
</dbReference>
<evidence type="ECO:0000256" key="9">
    <source>
        <dbReference type="ARBA" id="ARBA00022853"/>
    </source>
</evidence>
<evidence type="ECO:0000256" key="11">
    <source>
        <dbReference type="ARBA" id="ARBA00023125"/>
    </source>
</evidence>
<evidence type="ECO:0000256" key="4">
    <source>
        <dbReference type="ARBA" id="ARBA00012551"/>
    </source>
</evidence>
<feature type="compositionally biased region" description="Low complexity" evidence="19">
    <location>
        <begin position="627"/>
        <end position="640"/>
    </location>
</feature>
<comment type="similarity">
    <text evidence="2">Belongs to the SNF2/RAD54 helicase family. SWR1 subfamily.</text>
</comment>
<dbReference type="InterPro" id="IPR049730">
    <property type="entry name" value="SNF2/RAD54-like_C"/>
</dbReference>
<keyword evidence="6" id="KW-0378">Hydrolase</keyword>
<dbReference type="EMBL" id="JANAWD010000353">
    <property type="protein sequence ID" value="KAJ3480828.1"/>
    <property type="molecule type" value="Genomic_DNA"/>
</dbReference>
<protein>
    <recommendedName>
        <fullName evidence="16">Helicase SWR1</fullName>
        <ecNumber evidence="4">3.6.4.12</ecNumber>
    </recommendedName>
    <alternativeName>
        <fullName evidence="18">Helicase swr1</fullName>
    </alternativeName>
</protein>
<dbReference type="PROSITE" id="PS51192">
    <property type="entry name" value="HELICASE_ATP_BIND_1"/>
    <property type="match status" value="1"/>
</dbReference>
<feature type="domain" description="Helicase ATP-binding" evidence="20">
    <location>
        <begin position="828"/>
        <end position="993"/>
    </location>
</feature>
<evidence type="ECO:0000256" key="2">
    <source>
        <dbReference type="ARBA" id="ARBA00009220"/>
    </source>
</evidence>
<dbReference type="EC" id="3.6.4.12" evidence="4"/>
<evidence type="ECO:0000256" key="17">
    <source>
        <dbReference type="ARBA" id="ARBA00047995"/>
    </source>
</evidence>
<feature type="compositionally biased region" description="Basic and acidic residues" evidence="19">
    <location>
        <begin position="167"/>
        <end position="186"/>
    </location>
</feature>
<keyword evidence="23" id="KW-1185">Reference proteome</keyword>
<dbReference type="GO" id="GO:0016887">
    <property type="term" value="F:ATP hydrolysis activity"/>
    <property type="evidence" value="ECO:0007669"/>
    <property type="project" value="TreeGrafter"/>
</dbReference>
<dbReference type="Gene3D" id="3.40.50.10810">
    <property type="entry name" value="Tandem AAA-ATPase domain"/>
    <property type="match status" value="1"/>
</dbReference>
<evidence type="ECO:0000256" key="3">
    <source>
        <dbReference type="ARBA" id="ARBA00011826"/>
    </source>
</evidence>
<dbReference type="InterPro" id="IPR000330">
    <property type="entry name" value="SNF2_N"/>
</dbReference>
<keyword evidence="10" id="KW-0805">Transcription regulation</keyword>
<dbReference type="GO" id="GO:0003677">
    <property type="term" value="F:DNA binding"/>
    <property type="evidence" value="ECO:0007669"/>
    <property type="project" value="UniProtKB-KW"/>
</dbReference>
<proteinExistence type="inferred from homology"/>
<dbReference type="Pfam" id="PF00271">
    <property type="entry name" value="Helicase_C"/>
    <property type="match status" value="1"/>
</dbReference>
<evidence type="ECO:0000256" key="1">
    <source>
        <dbReference type="ARBA" id="ARBA00004123"/>
    </source>
</evidence>
<feature type="compositionally biased region" description="Polar residues" evidence="19">
    <location>
        <begin position="104"/>
        <end position="113"/>
    </location>
</feature>
<feature type="region of interest" description="Disordered" evidence="19">
    <location>
        <begin position="718"/>
        <end position="784"/>
    </location>
</feature>
<feature type="compositionally biased region" description="Low complexity" evidence="19">
    <location>
        <begin position="313"/>
        <end position="340"/>
    </location>
</feature>
<keyword evidence="11" id="KW-0238">DNA-binding</keyword>
<keyword evidence="7" id="KW-0347">Helicase</keyword>
<feature type="compositionally biased region" description="Basic and acidic residues" evidence="19">
    <location>
        <begin position="659"/>
        <end position="676"/>
    </location>
</feature>
<dbReference type="GO" id="GO:0042393">
    <property type="term" value="F:histone binding"/>
    <property type="evidence" value="ECO:0007669"/>
    <property type="project" value="TreeGrafter"/>
</dbReference>
<dbReference type="Proteomes" id="UP001212997">
    <property type="component" value="Unassembled WGS sequence"/>
</dbReference>
<dbReference type="PROSITE" id="PS51194">
    <property type="entry name" value="HELICASE_CTER"/>
    <property type="match status" value="1"/>
</dbReference>
<dbReference type="SMART" id="SM00487">
    <property type="entry name" value="DEXDc"/>
    <property type="match status" value="1"/>
</dbReference>
<dbReference type="FunFam" id="3.40.50.10810:FF:000051">
    <property type="entry name" value="Helicase SWR1"/>
    <property type="match status" value="1"/>
</dbReference>
<evidence type="ECO:0000256" key="12">
    <source>
        <dbReference type="ARBA" id="ARBA00023159"/>
    </source>
</evidence>
<keyword evidence="9" id="KW-0156">Chromatin regulator</keyword>
<comment type="function">
    <text evidence="15">Catalytic component of the SWR1 complex which mediates the ATP-dependent exchange of histone H2A for the H2A variant HZT1 leading to transcriptional regulation of selected genes by chromatin remodeling.</text>
</comment>
<name>A0AAD5V069_9APHY</name>
<keyword evidence="14" id="KW-0539">Nucleus</keyword>
<evidence type="ECO:0000256" key="13">
    <source>
        <dbReference type="ARBA" id="ARBA00023163"/>
    </source>
</evidence>
<dbReference type="InterPro" id="IPR027417">
    <property type="entry name" value="P-loop_NTPase"/>
</dbReference>
<dbReference type="SMART" id="SM00490">
    <property type="entry name" value="HELICc"/>
    <property type="match status" value="1"/>
</dbReference>
<feature type="compositionally biased region" description="Acidic residues" evidence="19">
    <location>
        <begin position="1585"/>
        <end position="1595"/>
    </location>
</feature>
<evidence type="ECO:0000256" key="6">
    <source>
        <dbReference type="ARBA" id="ARBA00022801"/>
    </source>
</evidence>
<dbReference type="InterPro" id="IPR038718">
    <property type="entry name" value="SNF2-like_sf"/>
</dbReference>
<dbReference type="GO" id="GO:0005524">
    <property type="term" value="F:ATP binding"/>
    <property type="evidence" value="ECO:0007669"/>
    <property type="project" value="UniProtKB-KW"/>
</dbReference>
<dbReference type="GO" id="GO:0006338">
    <property type="term" value="P:chromatin remodeling"/>
    <property type="evidence" value="ECO:0007669"/>
    <property type="project" value="TreeGrafter"/>
</dbReference>
<feature type="compositionally biased region" description="Low complexity" evidence="19">
    <location>
        <begin position="128"/>
        <end position="139"/>
    </location>
</feature>